<dbReference type="InterPro" id="IPR038653">
    <property type="entry name" value="Put_CMD_sf"/>
</dbReference>
<evidence type="ECO:0000259" key="2">
    <source>
        <dbReference type="Pfam" id="PF18962"/>
    </source>
</evidence>
<feature type="domain" description="Secretion system C-terminal sorting" evidence="2">
    <location>
        <begin position="274"/>
        <end position="342"/>
    </location>
</feature>
<evidence type="ECO:0000313" key="3">
    <source>
        <dbReference type="EMBL" id="KAA5536618.1"/>
    </source>
</evidence>
<comment type="caution">
    <text evidence="3">The sequence shown here is derived from an EMBL/GenBank/DDBJ whole genome shotgun (WGS) entry which is preliminary data.</text>
</comment>
<dbReference type="Gene3D" id="2.60.120.890">
    <property type="entry name" value="BT2081, beta-jelly-roll domain"/>
    <property type="match status" value="1"/>
</dbReference>
<organism evidence="3 4">
    <name type="scientific">Taibaiella lutea</name>
    <dbReference type="NCBI Taxonomy" id="2608001"/>
    <lineage>
        <taxon>Bacteria</taxon>
        <taxon>Pseudomonadati</taxon>
        <taxon>Bacteroidota</taxon>
        <taxon>Chitinophagia</taxon>
        <taxon>Chitinophagales</taxon>
        <taxon>Chitinophagaceae</taxon>
        <taxon>Taibaiella</taxon>
    </lineage>
</organism>
<evidence type="ECO:0000313" key="4">
    <source>
        <dbReference type="Proteomes" id="UP000323632"/>
    </source>
</evidence>
<accession>A0A5M6CN18</accession>
<evidence type="ECO:0000256" key="1">
    <source>
        <dbReference type="SAM" id="SignalP"/>
    </source>
</evidence>
<reference evidence="3 4" key="1">
    <citation type="submission" date="2019-09" db="EMBL/GenBank/DDBJ databases">
        <title>Genome sequence and assembly of Taibaiella sp.</title>
        <authorList>
            <person name="Chhetri G."/>
        </authorList>
    </citation>
    <scope>NUCLEOTIDE SEQUENCE [LARGE SCALE GENOMIC DNA]</scope>
    <source>
        <strain evidence="3 4">KVB11</strain>
    </source>
</reference>
<dbReference type="Proteomes" id="UP000323632">
    <property type="component" value="Unassembled WGS sequence"/>
</dbReference>
<dbReference type="AlphaFoldDB" id="A0A5M6CN18"/>
<dbReference type="InterPro" id="IPR026444">
    <property type="entry name" value="Secre_tail"/>
</dbReference>
<dbReference type="EMBL" id="VWSH01000001">
    <property type="protein sequence ID" value="KAA5536618.1"/>
    <property type="molecule type" value="Genomic_DNA"/>
</dbReference>
<name>A0A5M6CN18_9BACT</name>
<sequence>MLLNLQPYMKKKLLIAALVAGVFSTAHSQTFTNASFETWHNYTVGFLPPMNLTAPTGGWYGVDSLVAYVAPLATIGGINITAQQQLFQSNLAHSGTSSAEVRSAFIGTDVGNVPGIFANARINIDLVAAMAGNPEDILNFVSYDGGTAVTAQVDTVKAWVSLDSTTSMDEGFITATAVKIVPGSSGGDSTVVVGMGTAIVTRGTADFREFAIPLTYADNTVPEKLIVTFMSSNFAADTVHEGNSMKVDDVSYSYKPSSGVGIRQPLFSESKILVYPNPGKNQIYFNLDATAKPSDYSLSIFDINGRIISKEQLNNAVNLKDVSGWAKGSYFYTLTNDKNNTKEQGKFVVE</sequence>
<keyword evidence="4" id="KW-1185">Reference proteome</keyword>
<gene>
    <name evidence="3" type="ORF">F0919_02810</name>
</gene>
<protein>
    <submittedName>
        <fullName evidence="3">T9SS type A sorting domain-containing protein</fullName>
    </submittedName>
</protein>
<dbReference type="Pfam" id="PF18962">
    <property type="entry name" value="Por_Secre_tail"/>
    <property type="match status" value="1"/>
</dbReference>
<proteinExistence type="predicted"/>
<feature type="signal peptide" evidence="1">
    <location>
        <begin position="1"/>
        <end position="28"/>
    </location>
</feature>
<dbReference type="NCBIfam" id="TIGR04183">
    <property type="entry name" value="Por_Secre_tail"/>
    <property type="match status" value="1"/>
</dbReference>
<feature type="chain" id="PRO_5024385657" evidence="1">
    <location>
        <begin position="29"/>
        <end position="350"/>
    </location>
</feature>
<keyword evidence="1" id="KW-0732">Signal</keyword>